<dbReference type="EMBL" id="SLXQ01000001">
    <property type="protein sequence ID" value="TCP57488.1"/>
    <property type="molecule type" value="Genomic_DNA"/>
</dbReference>
<dbReference type="PROSITE" id="PS51186">
    <property type="entry name" value="GNAT"/>
    <property type="match status" value="1"/>
</dbReference>
<evidence type="ECO:0000313" key="3">
    <source>
        <dbReference type="EMBL" id="TCP57488.1"/>
    </source>
</evidence>
<reference evidence="3 4" key="1">
    <citation type="submission" date="2019-03" db="EMBL/GenBank/DDBJ databases">
        <title>Genomic Encyclopedia of Type Strains, Phase IV (KMG-IV): sequencing the most valuable type-strain genomes for metagenomic binning, comparative biology and taxonomic classification.</title>
        <authorList>
            <person name="Goeker M."/>
        </authorList>
    </citation>
    <scope>NUCLEOTIDE SEQUENCE [LARGE SCALE GENOMIC DNA]</scope>
    <source>
        <strain evidence="3 4">DSM 45765</strain>
    </source>
</reference>
<dbReference type="SUPFAM" id="SSF55729">
    <property type="entry name" value="Acyl-CoA N-acyltransferases (Nat)"/>
    <property type="match status" value="1"/>
</dbReference>
<dbReference type="GO" id="GO:0016747">
    <property type="term" value="F:acyltransferase activity, transferring groups other than amino-acyl groups"/>
    <property type="evidence" value="ECO:0007669"/>
    <property type="project" value="InterPro"/>
</dbReference>
<dbReference type="PANTHER" id="PTHR43792:SF16">
    <property type="entry name" value="N-ACETYLTRANSFERASE DOMAIN-CONTAINING PROTEIN"/>
    <property type="match status" value="1"/>
</dbReference>
<organism evidence="3 4">
    <name type="scientific">Tamaricihabitans halophyticus</name>
    <dbReference type="NCBI Taxonomy" id="1262583"/>
    <lineage>
        <taxon>Bacteria</taxon>
        <taxon>Bacillati</taxon>
        <taxon>Actinomycetota</taxon>
        <taxon>Actinomycetes</taxon>
        <taxon>Pseudonocardiales</taxon>
        <taxon>Pseudonocardiaceae</taxon>
        <taxon>Tamaricihabitans</taxon>
    </lineage>
</organism>
<proteinExistence type="predicted"/>
<evidence type="ECO:0000313" key="4">
    <source>
        <dbReference type="Proteomes" id="UP000294911"/>
    </source>
</evidence>
<dbReference type="PANTHER" id="PTHR43792">
    <property type="entry name" value="GNAT FAMILY, PUTATIVE (AFU_ORTHOLOGUE AFUA_3G00765)-RELATED-RELATED"/>
    <property type="match status" value="1"/>
</dbReference>
<dbReference type="AlphaFoldDB" id="A0A4R2R6K9"/>
<keyword evidence="3" id="KW-0808">Transferase</keyword>
<feature type="compositionally biased region" description="Basic residues" evidence="1">
    <location>
        <begin position="199"/>
        <end position="226"/>
    </location>
</feature>
<comment type="caution">
    <text evidence="3">The sequence shown here is derived from an EMBL/GenBank/DDBJ whole genome shotgun (WGS) entry which is preliminary data.</text>
</comment>
<keyword evidence="4" id="KW-1185">Reference proteome</keyword>
<evidence type="ECO:0000259" key="2">
    <source>
        <dbReference type="PROSITE" id="PS51186"/>
    </source>
</evidence>
<dbReference type="Pfam" id="PF13302">
    <property type="entry name" value="Acetyltransf_3"/>
    <property type="match status" value="1"/>
</dbReference>
<accession>A0A4R2R6K9</accession>
<feature type="domain" description="N-acetyltransferase" evidence="2">
    <location>
        <begin position="18"/>
        <end position="185"/>
    </location>
</feature>
<dbReference type="RefSeq" id="WP_341539594.1">
    <property type="nucleotide sequence ID" value="NZ_SLXQ01000001.1"/>
</dbReference>
<gene>
    <name evidence="3" type="ORF">EV191_1011445</name>
</gene>
<feature type="region of interest" description="Disordered" evidence="1">
    <location>
        <begin position="193"/>
        <end position="226"/>
    </location>
</feature>
<sequence>MAVLTMTPNQVFLETDRLTLRRFTGADVTNLVELDSDPAVMRYLTGGTPTPPSMIQYVTLPKILRDYTRGPLGRWAAHERSTGEFVGWFALQPSGEDEADGLELSYRLRAISWGQGYATEVSAALLHKAFAELGVWRVFAYTSELNLASRRVLEKVGLRYLRTFQPRPDRSPAGHGEVEYELTREHWLAGSASELDRGARHRRAQGRHRRRAGRHRARRGARRQAG</sequence>
<protein>
    <submittedName>
        <fullName evidence="3">RimJ/RimL family protein N-acetyltransferase</fullName>
    </submittedName>
</protein>
<dbReference type="Gene3D" id="3.40.630.30">
    <property type="match status" value="1"/>
</dbReference>
<dbReference type="InterPro" id="IPR016181">
    <property type="entry name" value="Acyl_CoA_acyltransferase"/>
</dbReference>
<name>A0A4R2R6K9_9PSEU</name>
<dbReference type="InterPro" id="IPR051531">
    <property type="entry name" value="N-acetyltransferase"/>
</dbReference>
<dbReference type="Proteomes" id="UP000294911">
    <property type="component" value="Unassembled WGS sequence"/>
</dbReference>
<dbReference type="InterPro" id="IPR000182">
    <property type="entry name" value="GNAT_dom"/>
</dbReference>
<evidence type="ECO:0000256" key="1">
    <source>
        <dbReference type="SAM" id="MobiDB-lite"/>
    </source>
</evidence>